<keyword evidence="5" id="KW-0378">Hydrolase</keyword>
<name>A0A225VA53_9STRA</name>
<accession>A0A225VA53</accession>
<evidence type="ECO:0000256" key="2">
    <source>
        <dbReference type="ARBA" id="ARBA00022695"/>
    </source>
</evidence>
<evidence type="ECO:0000256" key="3">
    <source>
        <dbReference type="ARBA" id="ARBA00022722"/>
    </source>
</evidence>
<keyword evidence="9" id="KW-1185">Reference proteome</keyword>
<keyword evidence="6" id="KW-0695">RNA-directed DNA polymerase</keyword>
<protein>
    <recommendedName>
        <fullName evidence="7">Reverse transcriptase RNase H-like domain-containing protein</fullName>
    </recommendedName>
</protein>
<reference evidence="9" key="1">
    <citation type="submission" date="2017-03" db="EMBL/GenBank/DDBJ databases">
        <title>Phytopthora megakarya and P. palmivora, two closely related causual agents of cacao black pod achieved similar genome size and gene model numbers by different mechanisms.</title>
        <authorList>
            <person name="Ali S."/>
            <person name="Shao J."/>
            <person name="Larry D.J."/>
            <person name="Kronmiller B."/>
            <person name="Shen D."/>
            <person name="Strem M.D."/>
            <person name="Melnick R.L."/>
            <person name="Guiltinan M.J."/>
            <person name="Tyler B.M."/>
            <person name="Meinhardt L.W."/>
            <person name="Bailey B.A."/>
        </authorList>
    </citation>
    <scope>NUCLEOTIDE SEQUENCE [LARGE SCALE GENOMIC DNA]</scope>
    <source>
        <strain evidence="9">zdho120</strain>
    </source>
</reference>
<dbReference type="AlphaFoldDB" id="A0A225VA53"/>
<dbReference type="PANTHER" id="PTHR37984">
    <property type="entry name" value="PROTEIN CBG26694"/>
    <property type="match status" value="1"/>
</dbReference>
<dbReference type="GO" id="GO:0003964">
    <property type="term" value="F:RNA-directed DNA polymerase activity"/>
    <property type="evidence" value="ECO:0007669"/>
    <property type="project" value="UniProtKB-KW"/>
</dbReference>
<keyword evidence="4" id="KW-0255">Endonuclease</keyword>
<dbReference type="SUPFAM" id="SSF56672">
    <property type="entry name" value="DNA/RNA polymerases"/>
    <property type="match status" value="1"/>
</dbReference>
<evidence type="ECO:0000313" key="9">
    <source>
        <dbReference type="Proteomes" id="UP000198211"/>
    </source>
</evidence>
<gene>
    <name evidence="8" type="ORF">PHMEG_00025819</name>
</gene>
<keyword evidence="1" id="KW-0808">Transferase</keyword>
<evidence type="ECO:0000313" key="8">
    <source>
        <dbReference type="EMBL" id="OWZ02596.1"/>
    </source>
</evidence>
<evidence type="ECO:0000256" key="1">
    <source>
        <dbReference type="ARBA" id="ARBA00022679"/>
    </source>
</evidence>
<feature type="domain" description="Reverse transcriptase RNase H-like" evidence="7">
    <location>
        <begin position="2"/>
        <end position="95"/>
    </location>
</feature>
<organism evidence="8 9">
    <name type="scientific">Phytophthora megakarya</name>
    <dbReference type="NCBI Taxonomy" id="4795"/>
    <lineage>
        <taxon>Eukaryota</taxon>
        <taxon>Sar</taxon>
        <taxon>Stramenopiles</taxon>
        <taxon>Oomycota</taxon>
        <taxon>Peronosporomycetes</taxon>
        <taxon>Peronosporales</taxon>
        <taxon>Peronosporaceae</taxon>
        <taxon>Phytophthora</taxon>
    </lineage>
</organism>
<dbReference type="Pfam" id="PF17917">
    <property type="entry name" value="RT_RNaseH"/>
    <property type="match status" value="1"/>
</dbReference>
<keyword evidence="2" id="KW-0548">Nucleotidyltransferase</keyword>
<evidence type="ECO:0000256" key="4">
    <source>
        <dbReference type="ARBA" id="ARBA00022759"/>
    </source>
</evidence>
<dbReference type="GO" id="GO:0004519">
    <property type="term" value="F:endonuclease activity"/>
    <property type="evidence" value="ECO:0007669"/>
    <property type="project" value="UniProtKB-KW"/>
</dbReference>
<evidence type="ECO:0000256" key="5">
    <source>
        <dbReference type="ARBA" id="ARBA00022801"/>
    </source>
</evidence>
<dbReference type="InterPro" id="IPR041373">
    <property type="entry name" value="RT_RNaseH"/>
</dbReference>
<dbReference type="EMBL" id="NBNE01006064">
    <property type="protein sequence ID" value="OWZ02596.1"/>
    <property type="molecule type" value="Genomic_DNA"/>
</dbReference>
<proteinExistence type="predicted"/>
<dbReference type="InterPro" id="IPR043502">
    <property type="entry name" value="DNA/RNA_pol_sf"/>
</dbReference>
<dbReference type="InterPro" id="IPR050951">
    <property type="entry name" value="Retrovirus_Pol_polyprotein"/>
</dbReference>
<keyword evidence="3" id="KW-0540">Nuclease</keyword>
<dbReference type="Proteomes" id="UP000198211">
    <property type="component" value="Unassembled WGS sequence"/>
</dbReference>
<evidence type="ECO:0000256" key="6">
    <source>
        <dbReference type="ARBA" id="ARBA00022918"/>
    </source>
</evidence>
<dbReference type="GO" id="GO:0016787">
    <property type="term" value="F:hydrolase activity"/>
    <property type="evidence" value="ECO:0007669"/>
    <property type="project" value="UniProtKB-KW"/>
</dbReference>
<comment type="caution">
    <text evidence="8">The sequence shown here is derived from an EMBL/GenBank/DDBJ whole genome shotgun (WGS) entry which is preliminary data.</text>
</comment>
<sequence length="133" mass="15163">MPFVVIPHANRWTVCPVIGEEYDGKIQPVRYKGRVPNDAGLRYHIAEKGVIVILRALQVFRTILEGRQLIIYTRYSVLKWVLQSRRQTGEIQKVQKNEDGLAVIMGAGITPREHLDDAVETLIPLKGHVRDPQ</sequence>
<dbReference type="PANTHER" id="PTHR37984:SF5">
    <property type="entry name" value="PROTEIN NYNRIN-LIKE"/>
    <property type="match status" value="1"/>
</dbReference>
<evidence type="ECO:0000259" key="7">
    <source>
        <dbReference type="Pfam" id="PF17917"/>
    </source>
</evidence>